<sequence>MASQAARLRRFKAAMEKVYGNFDDIANWTVPPQSGNAGHRGRYLWTDAFGVVNFVSLRHATGEERYLEAAARLVQAVHDTLGRTRDGSSQLPGASDAEPLKGGLRIGKVDEAGPDGDGQYHHYLTLWMFALSCLAVASEDVRYNDLAIQLAKAIHPRFVVHKNGGIGELSMVWKISCDMGRPLSRSKGHLDDVTGYAVFERLDSVARWFGQKDEQPLQAEIEQYWNMMTRSRPLKSSTDMLDLGMSLWVAQFHSRRGDDDLLRELGAHGHGIARRVFVEQRNGPYSILHKSAGRRLAFRELGACLGIKCYAKDADDLVASADTLVEFWEDHVEESTPEDLVAITQVMLAAALIPGGEIADRVIQCVLRLTPAQLLICPALMGDSWKTPPEDFPWPRDWEEPRYTRNWV</sequence>
<accession>A0ABR1S4T6</accession>
<dbReference type="EMBL" id="JAQQWI010000007">
    <property type="protein sequence ID" value="KAK8026857.1"/>
    <property type="molecule type" value="Genomic_DNA"/>
</dbReference>
<organism evidence="1 2">
    <name type="scientific">Apiospora marii</name>
    <dbReference type="NCBI Taxonomy" id="335849"/>
    <lineage>
        <taxon>Eukaryota</taxon>
        <taxon>Fungi</taxon>
        <taxon>Dikarya</taxon>
        <taxon>Ascomycota</taxon>
        <taxon>Pezizomycotina</taxon>
        <taxon>Sordariomycetes</taxon>
        <taxon>Xylariomycetidae</taxon>
        <taxon>Amphisphaeriales</taxon>
        <taxon>Apiosporaceae</taxon>
        <taxon>Apiospora</taxon>
    </lineage>
</organism>
<reference evidence="1 2" key="1">
    <citation type="submission" date="2023-01" db="EMBL/GenBank/DDBJ databases">
        <title>Analysis of 21 Apiospora genomes using comparative genomics revels a genus with tremendous synthesis potential of carbohydrate active enzymes and secondary metabolites.</title>
        <authorList>
            <person name="Sorensen T."/>
        </authorList>
    </citation>
    <scope>NUCLEOTIDE SEQUENCE [LARGE SCALE GENOMIC DNA]</scope>
    <source>
        <strain evidence="1 2">CBS 20057</strain>
    </source>
</reference>
<proteinExistence type="predicted"/>
<evidence type="ECO:0000313" key="2">
    <source>
        <dbReference type="Proteomes" id="UP001396898"/>
    </source>
</evidence>
<comment type="caution">
    <text evidence="1">The sequence shown here is derived from an EMBL/GenBank/DDBJ whole genome shotgun (WGS) entry which is preliminary data.</text>
</comment>
<evidence type="ECO:0000313" key="1">
    <source>
        <dbReference type="EMBL" id="KAK8026857.1"/>
    </source>
</evidence>
<gene>
    <name evidence="1" type="ORF">PG991_003913</name>
</gene>
<dbReference type="InterPro" id="IPR008928">
    <property type="entry name" value="6-hairpin_glycosidase_sf"/>
</dbReference>
<dbReference type="Proteomes" id="UP001396898">
    <property type="component" value="Unassembled WGS sequence"/>
</dbReference>
<protein>
    <submittedName>
        <fullName evidence="1">Uncharacterized protein</fullName>
    </submittedName>
</protein>
<keyword evidence="2" id="KW-1185">Reference proteome</keyword>
<name>A0ABR1S4T6_9PEZI</name>
<dbReference type="SUPFAM" id="SSF48208">
    <property type="entry name" value="Six-hairpin glycosidases"/>
    <property type="match status" value="1"/>
</dbReference>